<reference evidence="3" key="1">
    <citation type="journal article" date="2023" name="Mol. Phylogenet. Evol.">
        <title>Genome-scale phylogeny and comparative genomics of the fungal order Sordariales.</title>
        <authorList>
            <person name="Hensen N."/>
            <person name="Bonometti L."/>
            <person name="Westerberg I."/>
            <person name="Brannstrom I.O."/>
            <person name="Guillou S."/>
            <person name="Cros-Aarteil S."/>
            <person name="Calhoun S."/>
            <person name="Haridas S."/>
            <person name="Kuo A."/>
            <person name="Mondo S."/>
            <person name="Pangilinan J."/>
            <person name="Riley R."/>
            <person name="LaButti K."/>
            <person name="Andreopoulos B."/>
            <person name="Lipzen A."/>
            <person name="Chen C."/>
            <person name="Yan M."/>
            <person name="Daum C."/>
            <person name="Ng V."/>
            <person name="Clum A."/>
            <person name="Steindorff A."/>
            <person name="Ohm R.A."/>
            <person name="Martin F."/>
            <person name="Silar P."/>
            <person name="Natvig D.O."/>
            <person name="Lalanne C."/>
            <person name="Gautier V."/>
            <person name="Ament-Velasquez S.L."/>
            <person name="Kruys A."/>
            <person name="Hutchinson M.I."/>
            <person name="Powell A.J."/>
            <person name="Barry K."/>
            <person name="Miller A.N."/>
            <person name="Grigoriev I.V."/>
            <person name="Debuchy R."/>
            <person name="Gladieux P."/>
            <person name="Hiltunen Thoren M."/>
            <person name="Johannesson H."/>
        </authorList>
    </citation>
    <scope>NUCLEOTIDE SEQUENCE [LARGE SCALE GENOMIC DNA]</scope>
    <source>
        <strain evidence="3">CBS 340.73</strain>
    </source>
</reference>
<feature type="compositionally biased region" description="Basic and acidic residues" evidence="1">
    <location>
        <begin position="30"/>
        <end position="41"/>
    </location>
</feature>
<dbReference type="Proteomes" id="UP001303473">
    <property type="component" value="Unassembled WGS sequence"/>
</dbReference>
<proteinExistence type="predicted"/>
<evidence type="ECO:0000313" key="2">
    <source>
        <dbReference type="EMBL" id="KAK3939536.1"/>
    </source>
</evidence>
<name>A0AAN6N6N4_9PEZI</name>
<comment type="caution">
    <text evidence="2">The sequence shown here is derived from an EMBL/GenBank/DDBJ whole genome shotgun (WGS) entry which is preliminary data.</text>
</comment>
<evidence type="ECO:0000256" key="1">
    <source>
        <dbReference type="SAM" id="MobiDB-lite"/>
    </source>
</evidence>
<keyword evidence="3" id="KW-1185">Reference proteome</keyword>
<evidence type="ECO:0000313" key="3">
    <source>
        <dbReference type="Proteomes" id="UP001303473"/>
    </source>
</evidence>
<gene>
    <name evidence="2" type="ORF">QBC46DRAFT_342500</name>
</gene>
<protein>
    <submittedName>
        <fullName evidence="2">Uncharacterized protein</fullName>
    </submittedName>
</protein>
<sequence>MNGEFVEQLLEQVSVPEFLDNEDMRRLMDSQRGDADDERLVKSIRHAAQDRPTVP</sequence>
<dbReference type="EMBL" id="MU853810">
    <property type="protein sequence ID" value="KAK3939536.1"/>
    <property type="molecule type" value="Genomic_DNA"/>
</dbReference>
<feature type="region of interest" description="Disordered" evidence="1">
    <location>
        <begin position="30"/>
        <end position="55"/>
    </location>
</feature>
<dbReference type="AlphaFoldDB" id="A0AAN6N6N4"/>
<organism evidence="2 3">
    <name type="scientific">Diplogelasinospora grovesii</name>
    <dbReference type="NCBI Taxonomy" id="303347"/>
    <lineage>
        <taxon>Eukaryota</taxon>
        <taxon>Fungi</taxon>
        <taxon>Dikarya</taxon>
        <taxon>Ascomycota</taxon>
        <taxon>Pezizomycotina</taxon>
        <taxon>Sordariomycetes</taxon>
        <taxon>Sordariomycetidae</taxon>
        <taxon>Sordariales</taxon>
        <taxon>Diplogelasinosporaceae</taxon>
        <taxon>Diplogelasinospora</taxon>
    </lineage>
</organism>
<accession>A0AAN6N6N4</accession>